<dbReference type="PANTHER" id="PTHR43788">
    <property type="entry name" value="DNA2/NAM7 HELICASE FAMILY MEMBER"/>
    <property type="match status" value="1"/>
</dbReference>
<dbReference type="GO" id="GO:0016887">
    <property type="term" value="F:ATP hydrolysis activity"/>
    <property type="evidence" value="ECO:0007669"/>
    <property type="project" value="RHEA"/>
</dbReference>
<dbReference type="NCBIfam" id="TIGR01447">
    <property type="entry name" value="recD"/>
    <property type="match status" value="1"/>
</dbReference>
<comment type="catalytic activity">
    <reaction evidence="3">
        <text>ATP + H2O = ADP + phosphate + H(+)</text>
        <dbReference type="Rhea" id="RHEA:13065"/>
        <dbReference type="ChEBI" id="CHEBI:15377"/>
        <dbReference type="ChEBI" id="CHEBI:15378"/>
        <dbReference type="ChEBI" id="CHEBI:30616"/>
        <dbReference type="ChEBI" id="CHEBI:43474"/>
        <dbReference type="ChEBI" id="CHEBI:456216"/>
        <dbReference type="EC" id="5.6.2.3"/>
    </reaction>
</comment>
<proteinExistence type="inferred from homology"/>
<keyword evidence="3" id="KW-0413">Isomerase</keyword>
<comment type="subunit">
    <text evidence="3">Heterotrimer of RecB, RecC and RecD. All subunits contribute to DNA-binding.</text>
</comment>
<name>B5RMH9_BORDL</name>
<evidence type="ECO:0000256" key="3">
    <source>
        <dbReference type="HAMAP-Rule" id="MF_01487"/>
    </source>
</evidence>
<dbReference type="GO" id="GO:0003677">
    <property type="term" value="F:DNA binding"/>
    <property type="evidence" value="ECO:0007669"/>
    <property type="project" value="UniProtKB-UniRule"/>
</dbReference>
<comment type="miscellaneous">
    <text evidence="3">In the RecBCD complex, RecB has a slow 3'-5' helicase, an exonuclease activity and loads RecA onto ssDNA, RecD has a fast 5'-3' helicase activity, while RecC stimulates the ATPase and processivity of the RecB helicase and contributes to recognition of the Chi site.</text>
</comment>
<dbReference type="SMART" id="SM00382">
    <property type="entry name" value="AAA"/>
    <property type="match status" value="1"/>
</dbReference>
<evidence type="ECO:0000313" key="5">
    <source>
        <dbReference type="EMBL" id="ACH93565.1"/>
    </source>
</evidence>
<dbReference type="GO" id="GO:0008854">
    <property type="term" value="F:exodeoxyribonuclease V activity"/>
    <property type="evidence" value="ECO:0007669"/>
    <property type="project" value="InterPro"/>
</dbReference>
<organism evidence="5 6">
    <name type="scientific">Borrelia duttonii (strain Ly)</name>
    <dbReference type="NCBI Taxonomy" id="412419"/>
    <lineage>
        <taxon>Bacteria</taxon>
        <taxon>Pseudomonadati</taxon>
        <taxon>Spirochaetota</taxon>
        <taxon>Spirochaetia</taxon>
        <taxon>Spirochaetales</taxon>
        <taxon>Borreliaceae</taxon>
        <taxon>Borrelia</taxon>
    </lineage>
</organism>
<dbReference type="InterPro" id="IPR003593">
    <property type="entry name" value="AAA+_ATPase"/>
</dbReference>
<dbReference type="Gene3D" id="2.30.30.940">
    <property type="match status" value="1"/>
</dbReference>
<dbReference type="Pfam" id="PF13538">
    <property type="entry name" value="UvrD_C_2"/>
    <property type="match status" value="1"/>
</dbReference>
<evidence type="ECO:0000256" key="2">
    <source>
        <dbReference type="ARBA" id="ARBA00022840"/>
    </source>
</evidence>
<keyword evidence="6" id="KW-1185">Reference proteome</keyword>
<gene>
    <name evidence="3 5" type="primary">recD</name>
    <name evidence="5" type="ordered locus">BDU_636</name>
</gene>
<dbReference type="RefSeq" id="WP_012538374.1">
    <property type="nucleotide sequence ID" value="NC_011229.1"/>
</dbReference>
<dbReference type="CDD" id="cd17933">
    <property type="entry name" value="DEXSc_RecD-like"/>
    <property type="match status" value="1"/>
</dbReference>
<dbReference type="eggNOG" id="COG0507">
    <property type="taxonomic scope" value="Bacteria"/>
</dbReference>
<keyword evidence="3" id="KW-0238">DNA-binding</keyword>
<dbReference type="InterPro" id="IPR050534">
    <property type="entry name" value="Coronavir_polyprotein_1ab"/>
</dbReference>
<evidence type="ECO:0000256" key="1">
    <source>
        <dbReference type="ARBA" id="ARBA00022741"/>
    </source>
</evidence>
<dbReference type="STRING" id="412419.BDU_636"/>
<comment type="similarity">
    <text evidence="3">Belongs to the RecD family.</text>
</comment>
<keyword evidence="3" id="KW-0234">DNA repair</keyword>
<keyword evidence="3" id="KW-0227">DNA damage</keyword>
<dbReference type="PANTHER" id="PTHR43788:SF6">
    <property type="entry name" value="DNA HELICASE B"/>
    <property type="match status" value="1"/>
</dbReference>
<dbReference type="Pfam" id="PF13245">
    <property type="entry name" value="AAA_19"/>
    <property type="match status" value="1"/>
</dbReference>
<keyword evidence="2 3" id="KW-0067">ATP-binding</keyword>
<dbReference type="GO" id="GO:0009338">
    <property type="term" value="C:exodeoxyribonuclease V complex"/>
    <property type="evidence" value="ECO:0007669"/>
    <property type="project" value="InterPro"/>
</dbReference>
<accession>B5RMH9</accession>
<evidence type="ECO:0000313" key="6">
    <source>
        <dbReference type="Proteomes" id="UP000000611"/>
    </source>
</evidence>
<dbReference type="HOGENOM" id="CLU_007524_1_2_12"/>
<dbReference type="AlphaFoldDB" id="B5RMH9"/>
<dbReference type="KEGG" id="bdu:BDU_636"/>
<dbReference type="InterPro" id="IPR027417">
    <property type="entry name" value="P-loop_NTPase"/>
</dbReference>
<keyword evidence="3" id="KW-0269">Exonuclease</keyword>
<keyword evidence="3 5" id="KW-0378">Hydrolase</keyword>
<dbReference type="Gene3D" id="3.40.50.300">
    <property type="entry name" value="P-loop containing nucleotide triphosphate hydrolases"/>
    <property type="match status" value="2"/>
</dbReference>
<dbReference type="GO" id="GO:0000724">
    <property type="term" value="P:double-strand break repair via homologous recombination"/>
    <property type="evidence" value="ECO:0007669"/>
    <property type="project" value="UniProtKB-UniRule"/>
</dbReference>
<dbReference type="InterPro" id="IPR006344">
    <property type="entry name" value="RecD"/>
</dbReference>
<dbReference type="EC" id="5.6.2.3" evidence="3"/>
<reference evidence="5 6" key="1">
    <citation type="journal article" date="2008" name="PLoS Genet.">
        <title>The genome of Borrelia recurrentis, the agent of deadly louse-borne relapsing fever, is a degraded subset of tick-borne Borrelia duttonii.</title>
        <authorList>
            <person name="Lescot M."/>
            <person name="Audic S."/>
            <person name="Robert C."/>
            <person name="Nguyen T.T."/>
            <person name="Blanc G."/>
            <person name="Cutler S.J."/>
            <person name="Wincker P."/>
            <person name="Couloux A."/>
            <person name="Claverie J.-M."/>
            <person name="Raoult D."/>
            <person name="Drancourt M."/>
        </authorList>
    </citation>
    <scope>NUCLEOTIDE SEQUENCE [LARGE SCALE GENOMIC DNA]</scope>
    <source>
        <strain evidence="5 6">Ly</strain>
    </source>
</reference>
<dbReference type="EMBL" id="CP000976">
    <property type="protein sequence ID" value="ACH93565.1"/>
    <property type="molecule type" value="Genomic_DNA"/>
</dbReference>
<dbReference type="CDD" id="cd18809">
    <property type="entry name" value="SF1_C_RecD"/>
    <property type="match status" value="1"/>
</dbReference>
<protein>
    <recommendedName>
        <fullName evidence="3">RecBCD enzyme subunit RecD</fullName>
        <ecNumber evidence="3">5.6.2.3</ecNumber>
    </recommendedName>
    <alternativeName>
        <fullName evidence="3">DNA 5'-3' helicase subunit RecD</fullName>
    </alternativeName>
    <alternativeName>
        <fullName evidence="3">Exonuclease V subunit RecD</fullName>
        <shortName evidence="3">ExoV subunit RecD</shortName>
    </alternativeName>
    <alternativeName>
        <fullName evidence="3">Helicase/nuclease RecBCD subunit RecD</fullName>
    </alternativeName>
</protein>
<sequence length="608" mass="71187">MRNYLVLREFLQEEQKNYLNPELKIYEIIEILNINVEQYYKSHLLTQKIQNDKYEELTIFLIFIFNYFSKGHLRANIDLLIQDIQNTIDCALLELEEENQHYQKSTHILQELTKFSKETKIKEMILYLEKNNIIKNYNQNEKITTPLILENNIYIYTQKNFREEEELIKQIDKRLKNNKTEISDDRIQNIMDHLNITNLSKEQINSIKKALKSNFFILSGGPGTGKTTTINYILKAIDIHLDCKQNVALVAPTGKASQKLKSSIKESFKNLETQHSTIQKLLKMSFINKDDKYDENNPLEFEIIIIDEASMIDANTFLRLLKALKINTKIIITGDKNQLPSIAGGNVYSSLTKIKKINDDSVEILKKNFRSNDEINLLAKAIYKEDMDLIETQFNDSKNIILKNLNKINIENELLKHTKKLYNNIPNFNLNSLNDKEIESIIHTLLSNTILCSKNLGKFGTQKINEIIKFYLKKLYGNLIGQIILITQNDYKNDLFNGERGILFKENSKIYALFKRENEKYKKINFNLINKYELSFATTIHKSQGSEYQHIQIIIENHPFLTKELLYTAITRARESIEIISNKEIIKNVSLKKINRDSKITEYINTLK</sequence>
<dbReference type="HAMAP" id="MF_01487">
    <property type="entry name" value="RecD"/>
    <property type="match status" value="1"/>
</dbReference>
<dbReference type="GO" id="GO:0005524">
    <property type="term" value="F:ATP binding"/>
    <property type="evidence" value="ECO:0007669"/>
    <property type="project" value="UniProtKB-UniRule"/>
</dbReference>
<dbReference type="Proteomes" id="UP000000611">
    <property type="component" value="Chromosome"/>
</dbReference>
<feature type="binding site" evidence="3">
    <location>
        <begin position="220"/>
        <end position="227"/>
    </location>
    <ligand>
        <name>ATP</name>
        <dbReference type="ChEBI" id="CHEBI:30616"/>
    </ligand>
</feature>
<dbReference type="InterPro" id="IPR027785">
    <property type="entry name" value="UvrD-like_helicase_C"/>
</dbReference>
<feature type="domain" description="AAA+ ATPase" evidence="4">
    <location>
        <begin position="212"/>
        <end position="358"/>
    </location>
</feature>
<keyword evidence="3" id="KW-0540">Nuclease</keyword>
<comment type="function">
    <text evidence="3">A helicase/nuclease that prepares dsDNA breaks (DSB) for recombinational DNA repair. Binds to DSBs and unwinds DNA via a highly rapid and processive ATP-dependent bidirectional helicase activity. Unwinds dsDNA until it encounters a Chi (crossover hotspot instigator) sequence from the 3' direction. Cuts ssDNA a few nucleotides 3' to the Chi site. The properties and activities of the enzyme are changed at Chi. The Chi-altered holoenzyme produces a long 3'-ssDNA overhang and facilitates RecA-binding to the ssDNA for homologous DNA recombination and repair. Holoenzyme degrades any linearized DNA that is unable to undergo homologous recombination. In the holoenzyme this subunit has ssDNA-dependent ATPase and 5'-3' helicase activity. When added to pre-assembled RecBC greatly stimulates nuclease activity and augments holoenzyme processivity. Negatively regulates the RecA-loading ability of RecBCD.</text>
</comment>
<keyword evidence="1 3" id="KW-0547">Nucleotide-binding</keyword>
<keyword evidence="3" id="KW-0347">Helicase</keyword>
<dbReference type="SUPFAM" id="SSF52540">
    <property type="entry name" value="P-loop containing nucleoside triphosphate hydrolases"/>
    <property type="match status" value="1"/>
</dbReference>
<evidence type="ECO:0000259" key="4">
    <source>
        <dbReference type="SMART" id="SM00382"/>
    </source>
</evidence>
<dbReference type="OrthoDB" id="9803432at2"/>
<dbReference type="GO" id="GO:0043139">
    <property type="term" value="F:5'-3' DNA helicase activity"/>
    <property type="evidence" value="ECO:0007669"/>
    <property type="project" value="UniProtKB-UniRule"/>
</dbReference>